<evidence type="ECO:0000313" key="15">
    <source>
        <dbReference type="EMBL" id="ATQ70484.1"/>
    </source>
</evidence>
<protein>
    <submittedName>
        <fullName evidence="15">Cytochrome B</fullName>
    </submittedName>
</protein>
<feature type="transmembrane region" description="Helical" evidence="13">
    <location>
        <begin position="84"/>
        <end position="104"/>
    </location>
</feature>
<evidence type="ECO:0000256" key="3">
    <source>
        <dbReference type="ARBA" id="ARBA00022448"/>
    </source>
</evidence>
<organism evidence="15 16">
    <name type="scientific">Methylosinus trichosporium (strain ATCC 35070 / NCIMB 11131 / UNIQEM 75 / OB3b)</name>
    <dbReference type="NCBI Taxonomy" id="595536"/>
    <lineage>
        <taxon>Bacteria</taxon>
        <taxon>Pseudomonadati</taxon>
        <taxon>Pseudomonadota</taxon>
        <taxon>Alphaproteobacteria</taxon>
        <taxon>Hyphomicrobiales</taxon>
        <taxon>Methylocystaceae</taxon>
        <taxon>Methylosinus</taxon>
    </lineage>
</organism>
<dbReference type="SUPFAM" id="SSF81342">
    <property type="entry name" value="Transmembrane di-heme cytochromes"/>
    <property type="match status" value="1"/>
</dbReference>
<keyword evidence="11 13" id="KW-0472">Membrane</keyword>
<evidence type="ECO:0000256" key="8">
    <source>
        <dbReference type="ARBA" id="ARBA00022982"/>
    </source>
</evidence>
<dbReference type="Proteomes" id="UP000230709">
    <property type="component" value="Chromosome"/>
</dbReference>
<dbReference type="GO" id="GO:0022904">
    <property type="term" value="P:respiratory electron transport chain"/>
    <property type="evidence" value="ECO:0007669"/>
    <property type="project" value="InterPro"/>
</dbReference>
<dbReference type="GO" id="GO:0005886">
    <property type="term" value="C:plasma membrane"/>
    <property type="evidence" value="ECO:0007669"/>
    <property type="project" value="UniProtKB-SubCell"/>
</dbReference>
<dbReference type="InterPro" id="IPR022051">
    <property type="entry name" value="DUF3611"/>
</dbReference>
<keyword evidence="6 13" id="KW-0812">Transmembrane</keyword>
<comment type="subcellular location">
    <subcellularLocation>
        <location evidence="2">Cell membrane</location>
        <topology evidence="2">Multi-pass membrane protein</topology>
    </subcellularLocation>
</comment>
<gene>
    <name evidence="15" type="ORF">CQW49_18585</name>
</gene>
<feature type="transmembrane region" description="Helical" evidence="13">
    <location>
        <begin position="157"/>
        <end position="174"/>
    </location>
</feature>
<keyword evidence="9 13" id="KW-1133">Transmembrane helix</keyword>
<dbReference type="EMBL" id="CP023737">
    <property type="protein sequence ID" value="ATQ70484.1"/>
    <property type="molecule type" value="Genomic_DNA"/>
</dbReference>
<evidence type="ECO:0000256" key="4">
    <source>
        <dbReference type="ARBA" id="ARBA00022475"/>
    </source>
</evidence>
<keyword evidence="3" id="KW-0813">Transport</keyword>
<name>A0A2D2D697_METT3</name>
<keyword evidence="7" id="KW-0479">Metal-binding</keyword>
<keyword evidence="8" id="KW-0249">Electron transport</keyword>
<dbReference type="GO" id="GO:0009055">
    <property type="term" value="F:electron transfer activity"/>
    <property type="evidence" value="ECO:0007669"/>
    <property type="project" value="InterPro"/>
</dbReference>
<keyword evidence="16" id="KW-1185">Reference proteome</keyword>
<feature type="domain" description="Cytochrome b561 bacterial/Ni-hydrogenase" evidence="14">
    <location>
        <begin position="12"/>
        <end position="186"/>
    </location>
</feature>
<dbReference type="STRING" id="595536.GCA_000178815_01469"/>
<dbReference type="Pfam" id="PF01292">
    <property type="entry name" value="Ni_hydr_CYTB"/>
    <property type="match status" value="1"/>
</dbReference>
<dbReference type="PANTHER" id="PTHR30529:SF1">
    <property type="entry name" value="CYTOCHROME B561 HOMOLOG 2"/>
    <property type="match status" value="1"/>
</dbReference>
<keyword evidence="4" id="KW-1003">Cell membrane</keyword>
<dbReference type="Pfam" id="PF12263">
    <property type="entry name" value="DUF3611"/>
    <property type="match status" value="1"/>
</dbReference>
<evidence type="ECO:0000256" key="11">
    <source>
        <dbReference type="ARBA" id="ARBA00023136"/>
    </source>
</evidence>
<dbReference type="RefSeq" id="WP_004448536.1">
    <property type="nucleotide sequence ID" value="NZ_ADVE02000001.1"/>
</dbReference>
<dbReference type="InterPro" id="IPR011577">
    <property type="entry name" value="Cyt_b561_bac/Ni-Hgenase"/>
</dbReference>
<sequence length="388" mass="40343">MRPNIARAVFVLLLLTSILLLALGWLAAGSSPPMRATLYGLHVSLGVLASAALLAAIVLRIVAPPPPYPAHWPRWRRAIGGLSELLIYLALIGLVATGALWAAYSGAALHVFGAPLPVSDLADPPLAQALGPLGDIARAFDVGATPTSDALLAGHRWLSFLLAAAIIAHLAAGAPSRFRAQRAALSAALVVTDAPAPGATGLASHMRLLGWAQFWIQIAIALASGVLLQFSTSGRAFSPSVSGFGDAIYWSFYAFLLLCVATALAYCYTRAARRVAARADYFDEGRGHASWLLTAGLAIGLAGTLISFIGLSLSISLLIAKTVSQPPGIAITDPSKIIRALDVFILLVNFALLLAHFVGTGVAAWLAAGASRARFRSIAARLPLAKSA</sequence>
<evidence type="ECO:0000256" key="12">
    <source>
        <dbReference type="ARBA" id="ARBA00037975"/>
    </source>
</evidence>
<proteinExistence type="inferred from homology"/>
<evidence type="ECO:0000259" key="14">
    <source>
        <dbReference type="Pfam" id="PF01292"/>
    </source>
</evidence>
<evidence type="ECO:0000256" key="7">
    <source>
        <dbReference type="ARBA" id="ARBA00022723"/>
    </source>
</evidence>
<dbReference type="KEGG" id="mtw:CQW49_18585"/>
<reference evidence="16" key="1">
    <citation type="submission" date="2017-10" db="EMBL/GenBank/DDBJ databases">
        <title>Completed PacBio SMRT sequence of Methylosinus trichosporium OB3b reveals presence of a third large plasmid.</title>
        <authorList>
            <person name="Charles T.C."/>
            <person name="Lynch M.D.J."/>
            <person name="Heil J.R."/>
            <person name="Cheng J."/>
        </authorList>
    </citation>
    <scope>NUCLEOTIDE SEQUENCE [LARGE SCALE GENOMIC DNA]</scope>
    <source>
        <strain evidence="16">OB3b</strain>
    </source>
</reference>
<evidence type="ECO:0000256" key="1">
    <source>
        <dbReference type="ARBA" id="ARBA00001970"/>
    </source>
</evidence>
<dbReference type="InterPro" id="IPR016174">
    <property type="entry name" value="Di-haem_cyt_TM"/>
</dbReference>
<feature type="transmembrane region" description="Helical" evidence="13">
    <location>
        <begin position="39"/>
        <end position="63"/>
    </location>
</feature>
<evidence type="ECO:0000256" key="2">
    <source>
        <dbReference type="ARBA" id="ARBA00004651"/>
    </source>
</evidence>
<feature type="transmembrane region" description="Helical" evidence="13">
    <location>
        <begin position="248"/>
        <end position="268"/>
    </location>
</feature>
<comment type="similarity">
    <text evidence="12">Belongs to the cytochrome b561 family.</text>
</comment>
<evidence type="ECO:0000256" key="5">
    <source>
        <dbReference type="ARBA" id="ARBA00022617"/>
    </source>
</evidence>
<dbReference type="PANTHER" id="PTHR30529">
    <property type="entry name" value="CYTOCHROME B561"/>
    <property type="match status" value="1"/>
</dbReference>
<evidence type="ECO:0000256" key="6">
    <source>
        <dbReference type="ARBA" id="ARBA00022692"/>
    </source>
</evidence>
<dbReference type="InterPro" id="IPR052168">
    <property type="entry name" value="Cytochrome_b561_oxidase"/>
</dbReference>
<evidence type="ECO:0000313" key="16">
    <source>
        <dbReference type="Proteomes" id="UP000230709"/>
    </source>
</evidence>
<feature type="transmembrane region" description="Helical" evidence="13">
    <location>
        <begin position="289"/>
        <end position="319"/>
    </location>
</feature>
<dbReference type="GO" id="GO:0046872">
    <property type="term" value="F:metal ion binding"/>
    <property type="evidence" value="ECO:0007669"/>
    <property type="project" value="UniProtKB-KW"/>
</dbReference>
<comment type="cofactor">
    <cofactor evidence="1">
        <name>heme b</name>
        <dbReference type="ChEBI" id="CHEBI:60344"/>
    </cofactor>
</comment>
<accession>A0A2D2D697</accession>
<evidence type="ECO:0000256" key="13">
    <source>
        <dbReference type="SAM" id="Phobius"/>
    </source>
</evidence>
<feature type="transmembrane region" description="Helical" evidence="13">
    <location>
        <begin position="208"/>
        <end position="228"/>
    </location>
</feature>
<keyword evidence="5" id="KW-0349">Heme</keyword>
<evidence type="ECO:0000256" key="9">
    <source>
        <dbReference type="ARBA" id="ARBA00022989"/>
    </source>
</evidence>
<dbReference type="GO" id="GO:0020037">
    <property type="term" value="F:heme binding"/>
    <property type="evidence" value="ECO:0007669"/>
    <property type="project" value="TreeGrafter"/>
</dbReference>
<feature type="transmembrane region" description="Helical" evidence="13">
    <location>
        <begin position="343"/>
        <end position="368"/>
    </location>
</feature>
<evidence type="ECO:0000256" key="10">
    <source>
        <dbReference type="ARBA" id="ARBA00023004"/>
    </source>
</evidence>
<dbReference type="AlphaFoldDB" id="A0A2D2D697"/>
<keyword evidence="10" id="KW-0408">Iron</keyword>